<evidence type="ECO:0000313" key="4">
    <source>
        <dbReference type="Proteomes" id="UP000645828"/>
    </source>
</evidence>
<gene>
    <name evidence="3" type="ORF">NYPRO_LOCUS13906</name>
</gene>
<feature type="region of interest" description="Disordered" evidence="2">
    <location>
        <begin position="58"/>
        <end position="78"/>
    </location>
</feature>
<evidence type="ECO:0000313" key="3">
    <source>
        <dbReference type="EMBL" id="CAD7681114.1"/>
    </source>
</evidence>
<evidence type="ECO:0000256" key="1">
    <source>
        <dbReference type="SAM" id="Coils"/>
    </source>
</evidence>
<dbReference type="AlphaFoldDB" id="A0A811Z0U5"/>
<feature type="compositionally biased region" description="Basic and acidic residues" evidence="2">
    <location>
        <begin position="58"/>
        <end position="76"/>
    </location>
</feature>
<feature type="coiled-coil region" evidence="1">
    <location>
        <begin position="205"/>
        <end position="246"/>
    </location>
</feature>
<dbReference type="PANTHER" id="PTHR15347:SF1">
    <property type="entry name" value="SPERM-ASSOCIATED ANTIGEN 5"/>
    <property type="match status" value="1"/>
</dbReference>
<organism evidence="3 4">
    <name type="scientific">Nyctereutes procyonoides</name>
    <name type="common">Raccoon dog</name>
    <name type="synonym">Canis procyonoides</name>
    <dbReference type="NCBI Taxonomy" id="34880"/>
    <lineage>
        <taxon>Eukaryota</taxon>
        <taxon>Metazoa</taxon>
        <taxon>Chordata</taxon>
        <taxon>Craniata</taxon>
        <taxon>Vertebrata</taxon>
        <taxon>Euteleostomi</taxon>
        <taxon>Mammalia</taxon>
        <taxon>Eutheria</taxon>
        <taxon>Laurasiatheria</taxon>
        <taxon>Carnivora</taxon>
        <taxon>Caniformia</taxon>
        <taxon>Canidae</taxon>
        <taxon>Nyctereutes</taxon>
    </lineage>
</organism>
<keyword evidence="1" id="KW-0175">Coiled coil</keyword>
<feature type="compositionally biased region" description="Basic and acidic residues" evidence="2">
    <location>
        <begin position="137"/>
        <end position="170"/>
    </location>
</feature>
<dbReference type="Proteomes" id="UP000645828">
    <property type="component" value="Unassembled WGS sequence"/>
</dbReference>
<accession>A0A811Z0U5</accession>
<feature type="region of interest" description="Disordered" evidence="2">
    <location>
        <begin position="137"/>
        <end position="177"/>
    </location>
</feature>
<sequence>MRVIKRKMIKGLGIEPRGGASQGVCLSLSLCIWTASFMTFIREMGEFLSSKIGNPKRRSSEALKHMPDSPSKHSQDCEATQDVDCILPTVELLSKLESKKKKNWSQFSQTLLLLYQLSLWNVLNTLLEWHKEIQAERSTVQKDRQRERERERERGRDTDHPQSLETRHENSGSTPAEKPFYLLHLRRSDKSAFTQVASMSLALELQSLCSLLQESKEEIARLQAQEEQHQEAQKAKEADVEKLNQALCLLIQQQNEKILEQTDKSGELIKTKVLQETLAGQLNLDCQPMATNWIQEKVWLSQEVEKLRVMFLEMKNEKAKPMVKFQSHRNKLEENLWCSDKELKKLDDIVQHIYETPLSIPEVVRGCKELQGLLEFQKLKAGICFTPFFFFFTCNTSLPQHQDQWT</sequence>
<dbReference type="GO" id="GO:0051988">
    <property type="term" value="P:regulation of attachment of spindle microtubules to kinetochore"/>
    <property type="evidence" value="ECO:0007669"/>
    <property type="project" value="InterPro"/>
</dbReference>
<dbReference type="EMBL" id="CAJHUB010000751">
    <property type="protein sequence ID" value="CAD7681114.1"/>
    <property type="molecule type" value="Genomic_DNA"/>
</dbReference>
<evidence type="ECO:0000256" key="2">
    <source>
        <dbReference type="SAM" id="MobiDB-lite"/>
    </source>
</evidence>
<name>A0A811Z0U5_NYCPR</name>
<protein>
    <submittedName>
        <fullName evidence="3">(raccoon dog) hypothetical protein</fullName>
    </submittedName>
</protein>
<dbReference type="InterPro" id="IPR028728">
    <property type="entry name" value="Astrin"/>
</dbReference>
<comment type="caution">
    <text evidence="3">The sequence shown here is derived from an EMBL/GenBank/DDBJ whole genome shotgun (WGS) entry which is preliminary data.</text>
</comment>
<proteinExistence type="predicted"/>
<dbReference type="PANTHER" id="PTHR15347">
    <property type="entry name" value="SPERM-ASSOCIATED ANTIGEN 5"/>
    <property type="match status" value="1"/>
</dbReference>
<dbReference type="GO" id="GO:0051301">
    <property type="term" value="P:cell division"/>
    <property type="evidence" value="ECO:0007669"/>
    <property type="project" value="InterPro"/>
</dbReference>
<keyword evidence="4" id="KW-1185">Reference proteome</keyword>
<reference evidence="3" key="1">
    <citation type="submission" date="2020-12" db="EMBL/GenBank/DDBJ databases">
        <authorList>
            <consortium name="Molecular Ecology Group"/>
        </authorList>
    </citation>
    <scope>NUCLEOTIDE SEQUENCE</scope>
    <source>
        <strain evidence="3">TBG_1078</strain>
    </source>
</reference>